<dbReference type="EMBL" id="PVXP01000039">
    <property type="protein sequence ID" value="PRR84244.1"/>
    <property type="molecule type" value="Genomic_DNA"/>
</dbReference>
<comment type="caution">
    <text evidence="4">The sequence shown here is derived from an EMBL/GenBank/DDBJ whole genome shotgun (WGS) entry which is preliminary data.</text>
</comment>
<dbReference type="FunFam" id="3.40.50.2000:FF:000119">
    <property type="entry name" value="Glycosyl transferase group 1"/>
    <property type="match status" value="1"/>
</dbReference>
<evidence type="ECO:0000259" key="3">
    <source>
        <dbReference type="Pfam" id="PF13439"/>
    </source>
</evidence>
<dbReference type="Gene3D" id="3.40.50.2000">
    <property type="entry name" value="Glycogen Phosphorylase B"/>
    <property type="match status" value="2"/>
</dbReference>
<dbReference type="AlphaFoldDB" id="A0A2T0BK41"/>
<dbReference type="Proteomes" id="UP000237798">
    <property type="component" value="Unassembled WGS sequence"/>
</dbReference>
<evidence type="ECO:0000259" key="2">
    <source>
        <dbReference type="Pfam" id="PF00534"/>
    </source>
</evidence>
<protein>
    <submittedName>
        <fullName evidence="4">D-inositol 3-phosphate glycosyltransferase</fullName>
        <ecNumber evidence="4">2.4.1.250</ecNumber>
    </submittedName>
</protein>
<keyword evidence="5" id="KW-1185">Reference proteome</keyword>
<feature type="domain" description="Glycosyl transferase family 1" evidence="2">
    <location>
        <begin position="186"/>
        <end position="348"/>
    </location>
</feature>
<accession>A0A2T0BK41</accession>
<feature type="domain" description="Glycosyltransferase subfamily 4-like N-terminal" evidence="3">
    <location>
        <begin position="61"/>
        <end position="170"/>
    </location>
</feature>
<dbReference type="Pfam" id="PF00534">
    <property type="entry name" value="Glycos_transf_1"/>
    <property type="match status" value="1"/>
</dbReference>
<dbReference type="Pfam" id="PF13439">
    <property type="entry name" value="Glyco_transf_4"/>
    <property type="match status" value="1"/>
</dbReference>
<organism evidence="4 5">
    <name type="scientific">Clostridium luticellarii</name>
    <dbReference type="NCBI Taxonomy" id="1691940"/>
    <lineage>
        <taxon>Bacteria</taxon>
        <taxon>Bacillati</taxon>
        <taxon>Bacillota</taxon>
        <taxon>Clostridia</taxon>
        <taxon>Eubacteriales</taxon>
        <taxon>Clostridiaceae</taxon>
        <taxon>Clostridium</taxon>
    </lineage>
</organism>
<sequence>MKIAIDARGINWYKGTGIGTYTEKILKFIIKDHMENFYDIYWSGSNYKNFMQNNTKIIMASRRQHRFFEQYYFPEHLKREAVDIYHIPQNGIGISENIRCKKVVTIHDLIPYVLPETVGKGYLEKFLKEMPDIINLSDGIITVSDCSKKDIIKFFPMAEDKIFVTPLAADEKYRPLEKDICKYKVKTEYNIENPFILYIGGFSPRKNVSSLINAFSRVHKNLDRNYDLIIVGSNKDELDMLKNLSLNLNIIKNIKFTGFVEEKMLPILYNACDAFIYPSLYEGFGLPPLEAMSCGTPVITSDISSIPEVVENGGILINPFDIKSLMYSMEALLNDENIRHDLSSKALKQASKFSWKKTSENTIEAYTKILNPSRN</sequence>
<dbReference type="PANTHER" id="PTHR46401">
    <property type="entry name" value="GLYCOSYLTRANSFERASE WBBK-RELATED"/>
    <property type="match status" value="1"/>
</dbReference>
<gene>
    <name evidence="4" type="primary">mshA_3</name>
    <name evidence="4" type="ORF">CLLU_24510</name>
</gene>
<evidence type="ECO:0000256" key="1">
    <source>
        <dbReference type="ARBA" id="ARBA00022679"/>
    </source>
</evidence>
<dbReference type="GO" id="GO:0009103">
    <property type="term" value="P:lipopolysaccharide biosynthetic process"/>
    <property type="evidence" value="ECO:0007669"/>
    <property type="project" value="TreeGrafter"/>
</dbReference>
<keyword evidence="1 4" id="KW-0808">Transferase</keyword>
<proteinExistence type="predicted"/>
<dbReference type="OrthoDB" id="9797829at2"/>
<name>A0A2T0BK41_9CLOT</name>
<dbReference type="CDD" id="cd03809">
    <property type="entry name" value="GT4_MtfB-like"/>
    <property type="match status" value="1"/>
</dbReference>
<dbReference type="RefSeq" id="WP_106010065.1">
    <property type="nucleotide sequence ID" value="NZ_JALCQO010000011.1"/>
</dbReference>
<keyword evidence="4" id="KW-0328">Glycosyltransferase</keyword>
<dbReference type="InterPro" id="IPR028098">
    <property type="entry name" value="Glyco_trans_4-like_N"/>
</dbReference>
<reference evidence="4 5" key="1">
    <citation type="submission" date="2018-03" db="EMBL/GenBank/DDBJ databases">
        <title>Genome sequence of Clostridium luticellarii DSM 29923.</title>
        <authorList>
            <person name="Poehlein A."/>
            <person name="Daniel R."/>
        </authorList>
    </citation>
    <scope>NUCLEOTIDE SEQUENCE [LARGE SCALE GENOMIC DNA]</scope>
    <source>
        <strain evidence="4 5">DSM 29923</strain>
    </source>
</reference>
<dbReference type="GO" id="GO:0102710">
    <property type="term" value="F:D-inositol-3-phosphate glycosyltransferase activity"/>
    <property type="evidence" value="ECO:0007669"/>
    <property type="project" value="UniProtKB-EC"/>
</dbReference>
<evidence type="ECO:0000313" key="5">
    <source>
        <dbReference type="Proteomes" id="UP000237798"/>
    </source>
</evidence>
<dbReference type="SUPFAM" id="SSF53756">
    <property type="entry name" value="UDP-Glycosyltransferase/glycogen phosphorylase"/>
    <property type="match status" value="1"/>
</dbReference>
<dbReference type="InterPro" id="IPR001296">
    <property type="entry name" value="Glyco_trans_1"/>
</dbReference>
<dbReference type="EC" id="2.4.1.250" evidence="4"/>
<dbReference type="PANTHER" id="PTHR46401:SF2">
    <property type="entry name" value="GLYCOSYLTRANSFERASE WBBK-RELATED"/>
    <property type="match status" value="1"/>
</dbReference>
<evidence type="ECO:0000313" key="4">
    <source>
        <dbReference type="EMBL" id="PRR84244.1"/>
    </source>
</evidence>